<evidence type="ECO:0000256" key="1">
    <source>
        <dbReference type="ARBA" id="ARBA00010062"/>
    </source>
</evidence>
<dbReference type="PROSITE" id="PS50005">
    <property type="entry name" value="TPR"/>
    <property type="match status" value="2"/>
</dbReference>
<comment type="caution">
    <text evidence="6">The sequence shown here is derived from an EMBL/GenBank/DDBJ whole genome shotgun (WGS) entry which is preliminary data.</text>
</comment>
<dbReference type="Gene3D" id="3.40.50.300">
    <property type="entry name" value="P-loop containing nucleotide triphosphate hydrolases"/>
    <property type="match status" value="1"/>
</dbReference>
<dbReference type="InterPro" id="IPR027417">
    <property type="entry name" value="P-loop_NTPase"/>
</dbReference>
<reference evidence="7" key="1">
    <citation type="submission" date="2019-02" db="EMBL/GenBank/DDBJ databases">
        <title>Draft genome sequence of Dolichospermum planctonicum NIES-80.</title>
        <authorList>
            <person name="Yamaguchi H."/>
            <person name="Suzuki S."/>
            <person name="Kawachi M."/>
        </authorList>
    </citation>
    <scope>NUCLEOTIDE SEQUENCE [LARGE SCALE GENOMIC DNA]</scope>
    <source>
        <strain evidence="7">NIES-80</strain>
    </source>
</reference>
<dbReference type="Gene3D" id="1.25.40.10">
    <property type="entry name" value="Tetratricopeptide repeat domain"/>
    <property type="match status" value="2"/>
</dbReference>
<dbReference type="Gene3D" id="3.40.50.2300">
    <property type="match status" value="2"/>
</dbReference>
<dbReference type="OrthoDB" id="478637at2"/>
<evidence type="ECO:0000313" key="6">
    <source>
        <dbReference type="EMBL" id="GCL42833.1"/>
    </source>
</evidence>
<dbReference type="PANTHER" id="PTHR30483:SF6">
    <property type="entry name" value="PERIPLASMIC BINDING PROTEIN OF ABC TRANSPORTER FOR NATURAL AMINO ACIDS"/>
    <property type="match status" value="1"/>
</dbReference>
<feature type="repeat" description="TPR" evidence="3">
    <location>
        <begin position="450"/>
        <end position="483"/>
    </location>
</feature>
<dbReference type="PANTHER" id="PTHR30483">
    <property type="entry name" value="LEUCINE-SPECIFIC-BINDING PROTEIN"/>
    <property type="match status" value="1"/>
</dbReference>
<dbReference type="SMART" id="SM00028">
    <property type="entry name" value="TPR"/>
    <property type="match status" value="5"/>
</dbReference>
<dbReference type="InterPro" id="IPR028081">
    <property type="entry name" value="Leu-bd"/>
</dbReference>
<dbReference type="InterPro" id="IPR019734">
    <property type="entry name" value="TPR_rpt"/>
</dbReference>
<organism evidence="6 7">
    <name type="scientific">Dolichospermum planctonicum</name>
    <dbReference type="NCBI Taxonomy" id="136072"/>
    <lineage>
        <taxon>Bacteria</taxon>
        <taxon>Bacillati</taxon>
        <taxon>Cyanobacteriota</taxon>
        <taxon>Cyanophyceae</taxon>
        <taxon>Nostocales</taxon>
        <taxon>Aphanizomenonaceae</taxon>
        <taxon>Dolichospermum</taxon>
    </lineage>
</organism>
<evidence type="ECO:0000256" key="2">
    <source>
        <dbReference type="ARBA" id="ARBA00022729"/>
    </source>
</evidence>
<keyword evidence="3" id="KW-0802">TPR repeat</keyword>
<gene>
    <name evidence="6" type="ORF">NIES80_25410</name>
</gene>
<dbReference type="EMBL" id="BJCF01000028">
    <property type="protein sequence ID" value="GCL42833.1"/>
    <property type="molecule type" value="Genomic_DNA"/>
</dbReference>
<evidence type="ECO:0000259" key="4">
    <source>
        <dbReference type="Pfam" id="PF13191"/>
    </source>
</evidence>
<keyword evidence="6" id="KW-0675">Receptor</keyword>
<protein>
    <submittedName>
        <fullName evidence="6">Extracellular ligand-binding receptor</fullName>
    </submittedName>
</protein>
<keyword evidence="2" id="KW-0732">Signal</keyword>
<proteinExistence type="inferred from homology"/>
<sequence>MINPQQQRNPYIIGSVIDKPDQFFGRQSLFEFIKDTLEQNTPLILLYGQRRIGKSSVLKQIPQKISEDQFVFIDFDLQVFVGDNRKHPINQILHYLAQRIGEEIGNSLTPTAEDIEDDPTIFHEDFLTQIYNILGEKKLVLLLDEFDVLSEENNEGNVEFFRLINNWLSKWTERLFIIPVVGRHLKELPHLLSLLGGSPYKEISFLDKDSAVMLITRPARGVVTYQPNAIEEILSLSAGHPYFTQLICHELFNLARERQIWTINAEDVKTIIDKAIETGEPGLAWFWNGLYPQAKVVFSAAAEAQHREEQDDQVSYSPKLLLRNYGILTDSLTQVAKEMADYGFLNEFKRVKIELVRLWLLQKHQLKDEISNLAEVNQQDVENLCSVAQNQPQIALQLYEEALGINPNNFQTVTSLAKEYLQVEKFDQAFELYSRAYKFYSINDQQERVLQPVFDLVTEYSQASNLDKALELYAQARKIAPEERKDGFIQTLEQYAHNLTINEDFARARKQYEQVLQIDPNRQLSQDRLEEIRAFESKLKGVENLNSQPQIIANQTTVLKGVETLSSQPQIIANQTTVKPNPFTTVKPNPFTQIMKRPVTFVALATVVSVFGFGIYQQLSRTCPPGEKKELGVFCVVDNSKISRGERTLFPNNNNPSRDQGIAAFKNGNYQAAAKLFQQSIEAKQKDPELVIYYNNARARQQGSPFTLAVVVPIVQGTQINDAQEILRGVAQAQNQFNDNQGLNNRFLEIVIANDDNKESTQQLAQQLVKDNSILGVIGHNSSDATQAALPEYEKAGLAIISPTATSVFLKRSVFFRTVISDASAGKKLAEYTFNNLKLKRAVIFANPNSPYSNSIREVFTNRFEKLGGEVVRKPLIDLTDINFDARREISATVYSRDKFAQAAMLFPDTQSTPTAINIAKEITRRNARLKDNPQDGRVKELKMLGGDSLYSDKTSKNVEGLIVATPWFRESSPARPFAERSEQEWGGGISWRTATSFDATQAFIKALSNNVTRTNLLEKLPSIKLDRNETSGYQLKFTEEREREGQSILVQVKDGKFVPIELNGL</sequence>
<dbReference type="InterPro" id="IPR028082">
    <property type="entry name" value="Peripla_BP_I"/>
</dbReference>
<dbReference type="SUPFAM" id="SSF52540">
    <property type="entry name" value="P-loop containing nucleoside triphosphate hydrolases"/>
    <property type="match status" value="1"/>
</dbReference>
<dbReference type="SUPFAM" id="SSF48452">
    <property type="entry name" value="TPR-like"/>
    <property type="match status" value="2"/>
</dbReference>
<dbReference type="SUPFAM" id="SSF53822">
    <property type="entry name" value="Periplasmic binding protein-like I"/>
    <property type="match status" value="1"/>
</dbReference>
<evidence type="ECO:0000259" key="5">
    <source>
        <dbReference type="Pfam" id="PF13458"/>
    </source>
</evidence>
<dbReference type="InterPro" id="IPR051010">
    <property type="entry name" value="BCAA_transport"/>
</dbReference>
<feature type="domain" description="Leucine-binding protein" evidence="5">
    <location>
        <begin position="721"/>
        <end position="1055"/>
    </location>
</feature>
<evidence type="ECO:0000256" key="3">
    <source>
        <dbReference type="PROSITE-ProRule" id="PRU00339"/>
    </source>
</evidence>
<feature type="repeat" description="TPR" evidence="3">
    <location>
        <begin position="489"/>
        <end position="522"/>
    </location>
</feature>
<feature type="domain" description="Orc1-like AAA ATPase" evidence="4">
    <location>
        <begin position="22"/>
        <end position="152"/>
    </location>
</feature>
<dbReference type="AlphaFoldDB" id="A0A480AGL4"/>
<dbReference type="RefSeq" id="WP_137908390.1">
    <property type="nucleotide sequence ID" value="NZ_BJCF01000028.1"/>
</dbReference>
<evidence type="ECO:0000313" key="7">
    <source>
        <dbReference type="Proteomes" id="UP000299367"/>
    </source>
</evidence>
<accession>A0A480AGL4</accession>
<dbReference type="InterPro" id="IPR011990">
    <property type="entry name" value="TPR-like_helical_dom_sf"/>
</dbReference>
<dbReference type="Proteomes" id="UP000299367">
    <property type="component" value="Unassembled WGS sequence"/>
</dbReference>
<dbReference type="Pfam" id="PF13458">
    <property type="entry name" value="Peripla_BP_6"/>
    <property type="match status" value="1"/>
</dbReference>
<comment type="similarity">
    <text evidence="1">Belongs to the leucine-binding protein family.</text>
</comment>
<dbReference type="InterPro" id="IPR041664">
    <property type="entry name" value="AAA_16"/>
</dbReference>
<dbReference type="Pfam" id="PF13191">
    <property type="entry name" value="AAA_16"/>
    <property type="match status" value="1"/>
</dbReference>
<dbReference type="CDD" id="cd06268">
    <property type="entry name" value="PBP1_ABC_transporter_LIVBP-like"/>
    <property type="match status" value="1"/>
</dbReference>
<name>A0A480AGL4_9CYAN</name>